<dbReference type="STRING" id="69322.SAMN05443669_103222"/>
<sequence>MSNRKNKFVANACLERPIVLKDLKKLSLEESLALEKLIKHARHLKENEKEFAKRLKDVKQMFSENLK</sequence>
<keyword evidence="2" id="KW-1185">Reference proteome</keyword>
<gene>
    <name evidence="1" type="ORF">SAMN05443669_103222</name>
</gene>
<dbReference type="RefSeq" id="WP_073354604.1">
    <property type="nucleotide sequence ID" value="NZ_FRBU01000032.1"/>
</dbReference>
<evidence type="ECO:0000313" key="1">
    <source>
        <dbReference type="EMBL" id="SHM35753.1"/>
    </source>
</evidence>
<dbReference type="AlphaFoldDB" id="A0A1M7I5E9"/>
<proteinExistence type="predicted"/>
<dbReference type="EMBL" id="FRBU01000032">
    <property type="protein sequence ID" value="SHM35753.1"/>
    <property type="molecule type" value="Genomic_DNA"/>
</dbReference>
<organism evidence="1 2">
    <name type="scientific">Flavobacterium xanthum</name>
    <dbReference type="NCBI Taxonomy" id="69322"/>
    <lineage>
        <taxon>Bacteria</taxon>
        <taxon>Pseudomonadati</taxon>
        <taxon>Bacteroidota</taxon>
        <taxon>Flavobacteriia</taxon>
        <taxon>Flavobacteriales</taxon>
        <taxon>Flavobacteriaceae</taxon>
        <taxon>Flavobacterium</taxon>
    </lineage>
</organism>
<name>A0A1M7I5E9_9FLAO</name>
<dbReference type="Proteomes" id="UP000184260">
    <property type="component" value="Unassembled WGS sequence"/>
</dbReference>
<reference evidence="2" key="1">
    <citation type="submission" date="2016-11" db="EMBL/GenBank/DDBJ databases">
        <authorList>
            <person name="Varghese N."/>
            <person name="Submissions S."/>
        </authorList>
    </citation>
    <scope>NUCLEOTIDE SEQUENCE [LARGE SCALE GENOMIC DNA]</scope>
    <source>
        <strain evidence="2">DSM 3661</strain>
    </source>
</reference>
<protein>
    <submittedName>
        <fullName evidence="1">Uncharacterized protein</fullName>
    </submittedName>
</protein>
<evidence type="ECO:0000313" key="2">
    <source>
        <dbReference type="Proteomes" id="UP000184260"/>
    </source>
</evidence>
<accession>A0A1M7I5E9</accession>